<dbReference type="RefSeq" id="WP_010078281.1">
    <property type="nucleotide sequence ID" value="NZ_AYYH01000027.1"/>
</dbReference>
<dbReference type="AlphaFoldDB" id="A0A0R2DZK2"/>
<reference evidence="2 3" key="1">
    <citation type="journal article" date="2015" name="Genome Announc.">
        <title>Expanding the biotechnology potential of lactobacilli through comparative genomics of 213 strains and associated genera.</title>
        <authorList>
            <person name="Sun Z."/>
            <person name="Harris H.M."/>
            <person name="McCann A."/>
            <person name="Guo C."/>
            <person name="Argimon S."/>
            <person name="Zhang W."/>
            <person name="Yang X."/>
            <person name="Jeffery I.B."/>
            <person name="Cooney J.C."/>
            <person name="Kagawa T.F."/>
            <person name="Liu W."/>
            <person name="Song Y."/>
            <person name="Salvetti E."/>
            <person name="Wrobel A."/>
            <person name="Rasinkangas P."/>
            <person name="Parkhill J."/>
            <person name="Rea M.C."/>
            <person name="O'Sullivan O."/>
            <person name="Ritari J."/>
            <person name="Douillard F.P."/>
            <person name="Paul Ross R."/>
            <person name="Yang R."/>
            <person name="Briner A.E."/>
            <person name="Felis G.E."/>
            <person name="de Vos W.M."/>
            <person name="Barrangou R."/>
            <person name="Klaenhammer T.R."/>
            <person name="Caufield P.W."/>
            <person name="Cui Y."/>
            <person name="Zhang H."/>
            <person name="O'Toole P.W."/>
        </authorList>
    </citation>
    <scope>NUCLEOTIDE SEQUENCE [LARGE SCALE GENOMIC DNA]</scope>
    <source>
        <strain evidence="2 3">DSM 20444</strain>
    </source>
</reference>
<keyword evidence="1" id="KW-0472">Membrane</keyword>
<keyword evidence="3" id="KW-1185">Reference proteome</keyword>
<comment type="caution">
    <text evidence="2">The sequence shown here is derived from an EMBL/GenBank/DDBJ whole genome shotgun (WGS) entry which is preliminary data.</text>
</comment>
<sequence length="139" mass="16088">MVIISLILLGILIYTNITGICGLFRSEEKIKGRLKDLNDDNYKSMDCMAGCFGMLMYIPALLIAIFCVGDNVSILLLIIIVVGEFIEGNIRISIVNRVDNKDGYLKYLFKERYKLQYILFEIYELIVFVYVFVELFFKL</sequence>
<proteinExistence type="predicted"/>
<dbReference type="Proteomes" id="UP000050898">
    <property type="component" value="Unassembled WGS sequence"/>
</dbReference>
<feature type="transmembrane region" description="Helical" evidence="1">
    <location>
        <begin position="115"/>
        <end position="137"/>
    </location>
</feature>
<keyword evidence="1" id="KW-1133">Transmembrane helix</keyword>
<name>A0A0R2DZK2_9LACO</name>
<feature type="transmembrane region" description="Helical" evidence="1">
    <location>
        <begin position="45"/>
        <end position="66"/>
    </location>
</feature>
<feature type="transmembrane region" description="Helical" evidence="1">
    <location>
        <begin position="6"/>
        <end position="24"/>
    </location>
</feature>
<dbReference type="EMBL" id="AYYH01000027">
    <property type="protein sequence ID" value="KRN09353.1"/>
    <property type="molecule type" value="Genomic_DNA"/>
</dbReference>
<gene>
    <name evidence="2" type="ORF">FD00_GL001076</name>
</gene>
<organism evidence="2 3">
    <name type="scientific">Liquorilactobacillus mali KCTC 3596 = DSM 20444</name>
    <dbReference type="NCBI Taxonomy" id="1046596"/>
    <lineage>
        <taxon>Bacteria</taxon>
        <taxon>Bacillati</taxon>
        <taxon>Bacillota</taxon>
        <taxon>Bacilli</taxon>
        <taxon>Lactobacillales</taxon>
        <taxon>Lactobacillaceae</taxon>
        <taxon>Liquorilactobacillus</taxon>
    </lineage>
</organism>
<accession>A0A0R2DZK2</accession>
<dbReference type="PATRIC" id="fig|1046596.6.peg.1156"/>
<feature type="transmembrane region" description="Helical" evidence="1">
    <location>
        <begin position="72"/>
        <end position="94"/>
    </location>
</feature>
<evidence type="ECO:0000313" key="2">
    <source>
        <dbReference type="EMBL" id="KRN09353.1"/>
    </source>
</evidence>
<keyword evidence="1" id="KW-0812">Transmembrane</keyword>
<protein>
    <submittedName>
        <fullName evidence="2">Uncharacterized protein</fullName>
    </submittedName>
</protein>
<evidence type="ECO:0000313" key="3">
    <source>
        <dbReference type="Proteomes" id="UP000050898"/>
    </source>
</evidence>
<evidence type="ECO:0000256" key="1">
    <source>
        <dbReference type="SAM" id="Phobius"/>
    </source>
</evidence>